<evidence type="ECO:0000256" key="3">
    <source>
        <dbReference type="ARBA" id="ARBA00022741"/>
    </source>
</evidence>
<evidence type="ECO:0000256" key="8">
    <source>
        <dbReference type="ARBA" id="ARBA00023136"/>
    </source>
</evidence>
<evidence type="ECO:0000313" key="13">
    <source>
        <dbReference type="EMBL" id="KAL3795596.1"/>
    </source>
</evidence>
<dbReference type="SMART" id="SM00382">
    <property type="entry name" value="AAA"/>
    <property type="match status" value="1"/>
</dbReference>
<organism evidence="13 14">
    <name type="scientific">Cyclotella atomus</name>
    <dbReference type="NCBI Taxonomy" id="382360"/>
    <lineage>
        <taxon>Eukaryota</taxon>
        <taxon>Sar</taxon>
        <taxon>Stramenopiles</taxon>
        <taxon>Ochrophyta</taxon>
        <taxon>Bacillariophyta</taxon>
        <taxon>Coscinodiscophyceae</taxon>
        <taxon>Thalassiosirophycidae</taxon>
        <taxon>Stephanodiscales</taxon>
        <taxon>Stephanodiscaceae</taxon>
        <taxon>Cyclotella</taxon>
    </lineage>
</organism>
<feature type="signal peptide" evidence="11">
    <location>
        <begin position="1"/>
        <end position="22"/>
    </location>
</feature>
<keyword evidence="5" id="KW-0067">ATP-binding</keyword>
<evidence type="ECO:0000256" key="4">
    <source>
        <dbReference type="ARBA" id="ARBA00022792"/>
    </source>
</evidence>
<evidence type="ECO:0000256" key="5">
    <source>
        <dbReference type="ARBA" id="ARBA00022840"/>
    </source>
</evidence>
<keyword evidence="4" id="KW-0999">Mitochondrion inner membrane</keyword>
<dbReference type="PANTHER" id="PTHR23075:SF0">
    <property type="entry name" value="ATPASE FAMILY AAA DOMAIN-CONTAINING PROTEIN 3"/>
    <property type="match status" value="1"/>
</dbReference>
<evidence type="ECO:0000256" key="2">
    <source>
        <dbReference type="ARBA" id="ARBA00004436"/>
    </source>
</evidence>
<keyword evidence="11" id="KW-0732">Signal</keyword>
<dbReference type="AlphaFoldDB" id="A0ABD3Q6I6"/>
<keyword evidence="6 10" id="KW-0175">Coiled coil</keyword>
<dbReference type="GO" id="GO:0042645">
    <property type="term" value="C:mitochondrial nucleoid"/>
    <property type="evidence" value="ECO:0007669"/>
    <property type="project" value="UniProtKB-SubCell"/>
</dbReference>
<proteinExistence type="predicted"/>
<evidence type="ECO:0000256" key="9">
    <source>
        <dbReference type="ARBA" id="ARBA00023271"/>
    </source>
</evidence>
<protein>
    <recommendedName>
        <fullName evidence="12">AAA+ ATPase domain-containing protein</fullName>
    </recommendedName>
</protein>
<comment type="caution">
    <text evidence="13">The sequence shown here is derived from an EMBL/GenBank/DDBJ whole genome shotgun (WGS) entry which is preliminary data.</text>
</comment>
<feature type="chain" id="PRO_5044823960" description="AAA+ ATPase domain-containing protein" evidence="11">
    <location>
        <begin position="23"/>
        <end position="729"/>
    </location>
</feature>
<keyword evidence="8" id="KW-0472">Membrane</keyword>
<evidence type="ECO:0000256" key="1">
    <source>
        <dbReference type="ARBA" id="ARBA00004273"/>
    </source>
</evidence>
<evidence type="ECO:0000256" key="7">
    <source>
        <dbReference type="ARBA" id="ARBA00023128"/>
    </source>
</evidence>
<reference evidence="13 14" key="1">
    <citation type="submission" date="2024-10" db="EMBL/GenBank/DDBJ databases">
        <title>Updated reference genomes for cyclostephanoid diatoms.</title>
        <authorList>
            <person name="Roberts W.R."/>
            <person name="Alverson A.J."/>
        </authorList>
    </citation>
    <scope>NUCLEOTIDE SEQUENCE [LARGE SCALE GENOMIC DNA]</scope>
    <source>
        <strain evidence="13 14">AJA010-31</strain>
    </source>
</reference>
<evidence type="ECO:0000259" key="12">
    <source>
        <dbReference type="SMART" id="SM00382"/>
    </source>
</evidence>
<sequence length="729" mass="81590">MRPIIVFLSFLAAAAYLQPAAAAAADQHKANQIYIDVVPANTTEHLEAIRKLPLSTFRLSYERVDSTRKRVGVIGPELAAIIPDAVEISRRTLPPREKGGPPVVLEDFPSINENILFMHSVGATQELAKMLRNLENEANNQMEEVASLYGEVAQLERVLSSSSDGDAELRMREAAAKAAIAKSEMELEISRAKSEEEYAEEMRRSEEEQLRRSEELTLARLKREDEAAKVQAENALRMKFETSQRVEQARKQSAEAVAAIEHQQKLLLQKAAEEMKVKTAKAVAIAKAEAERANEDVHIRKLQAESEQRRKRNIAAINAVFTHLSTSLATAVKNPKQAVTFIGYICLLTSSIFVARELSRLIRQIIEACIGKPQLIRETTRKTLLWSLVSWLVQLISYLNPWKNSTASTSIEECFDDLILPKELKDRVIELAHSARNARRHNAPFRHVLLYGPPGTGKTMVAKKLASTIGIDYALMSGGDVSPLGADAVTQIHNLFSWAKMSPKGVILFIDEAECFLGSRDSGLMSETAHNALNALLYNTGGERKDFMLVLATNRAEDLDAAILDRCDESIYFPLPDASCRKDLIMLYFNLHFRKFMETNNKQALSLRSRLTNYFTNRKPLIMSIERDLMTGSQLESTVAVTRGFSGREIGKLMMALQGAMYVSKDGKLDFVTAWKLIETKVREHLAKIDMVGNNLLSRLDANLSTIDEEDEDCSFIKHEDKAQSPKEN</sequence>
<evidence type="ECO:0000256" key="6">
    <source>
        <dbReference type="ARBA" id="ARBA00023054"/>
    </source>
</evidence>
<keyword evidence="14" id="KW-1185">Reference proteome</keyword>
<keyword evidence="7" id="KW-0496">Mitochondrion</keyword>
<dbReference type="EMBL" id="JALLPJ020000313">
    <property type="protein sequence ID" value="KAL3795596.1"/>
    <property type="molecule type" value="Genomic_DNA"/>
</dbReference>
<evidence type="ECO:0000313" key="14">
    <source>
        <dbReference type="Proteomes" id="UP001530400"/>
    </source>
</evidence>
<dbReference type="Pfam" id="PF12037">
    <property type="entry name" value="ATAD3_N"/>
    <property type="match status" value="1"/>
</dbReference>
<gene>
    <name evidence="13" type="ORF">ACHAWO_001591</name>
</gene>
<accession>A0ABD3Q6I6</accession>
<evidence type="ECO:0000256" key="11">
    <source>
        <dbReference type="SAM" id="SignalP"/>
    </source>
</evidence>
<feature type="domain" description="AAA+ ATPase" evidence="12">
    <location>
        <begin position="444"/>
        <end position="577"/>
    </location>
</feature>
<dbReference type="InterPro" id="IPR003593">
    <property type="entry name" value="AAA+_ATPase"/>
</dbReference>
<dbReference type="PANTHER" id="PTHR23075">
    <property type="entry name" value="PUTATIVE ATP-ASE"/>
    <property type="match status" value="1"/>
</dbReference>
<dbReference type="InterPro" id="IPR027417">
    <property type="entry name" value="P-loop_NTPase"/>
</dbReference>
<comment type="subcellular location">
    <subcellularLocation>
        <location evidence="1">Mitochondrion inner membrane</location>
    </subcellularLocation>
    <subcellularLocation>
        <location evidence="2">Mitochondrion matrix</location>
        <location evidence="2">Mitochondrion nucleoid</location>
    </subcellularLocation>
</comment>
<dbReference type="InterPro" id="IPR021911">
    <property type="entry name" value="ATAD3_N"/>
</dbReference>
<dbReference type="SUPFAM" id="SSF52540">
    <property type="entry name" value="P-loop containing nucleoside triphosphate hydrolases"/>
    <property type="match status" value="1"/>
</dbReference>
<dbReference type="GO" id="GO:0005743">
    <property type="term" value="C:mitochondrial inner membrane"/>
    <property type="evidence" value="ECO:0007669"/>
    <property type="project" value="UniProtKB-SubCell"/>
</dbReference>
<dbReference type="GO" id="GO:0005524">
    <property type="term" value="F:ATP binding"/>
    <property type="evidence" value="ECO:0007669"/>
    <property type="project" value="UniProtKB-KW"/>
</dbReference>
<dbReference type="InterPro" id="IPR003959">
    <property type="entry name" value="ATPase_AAA_core"/>
</dbReference>
<evidence type="ECO:0000256" key="10">
    <source>
        <dbReference type="SAM" id="Coils"/>
    </source>
</evidence>
<dbReference type="Proteomes" id="UP001530400">
    <property type="component" value="Unassembled WGS sequence"/>
</dbReference>
<feature type="coiled-coil region" evidence="10">
    <location>
        <begin position="191"/>
        <end position="238"/>
    </location>
</feature>
<feature type="coiled-coil region" evidence="10">
    <location>
        <begin position="124"/>
        <end position="158"/>
    </location>
</feature>
<dbReference type="Pfam" id="PF00004">
    <property type="entry name" value="AAA"/>
    <property type="match status" value="1"/>
</dbReference>
<keyword evidence="9" id="KW-1135">Mitochondrion nucleoid</keyword>
<name>A0ABD3Q6I6_9STRA</name>
<keyword evidence="3" id="KW-0547">Nucleotide-binding</keyword>
<dbReference type="Gene3D" id="3.40.50.300">
    <property type="entry name" value="P-loop containing nucleotide triphosphate hydrolases"/>
    <property type="match status" value="1"/>
</dbReference>